<comment type="caution">
    <text evidence="2">The sequence shown here is derived from an EMBL/GenBank/DDBJ whole genome shotgun (WGS) entry which is preliminary data.</text>
</comment>
<dbReference type="EMBL" id="JAPFFF010000003">
    <property type="protein sequence ID" value="KAK8895575.1"/>
    <property type="molecule type" value="Genomic_DNA"/>
</dbReference>
<proteinExistence type="predicted"/>
<keyword evidence="3" id="KW-1185">Reference proteome</keyword>
<evidence type="ECO:0000313" key="2">
    <source>
        <dbReference type="EMBL" id="KAK8895575.1"/>
    </source>
</evidence>
<dbReference type="Proteomes" id="UP001470230">
    <property type="component" value="Unassembled WGS sequence"/>
</dbReference>
<evidence type="ECO:0000313" key="3">
    <source>
        <dbReference type="Proteomes" id="UP001470230"/>
    </source>
</evidence>
<feature type="compositionally biased region" description="Polar residues" evidence="1">
    <location>
        <begin position="1"/>
        <end position="15"/>
    </location>
</feature>
<dbReference type="SUPFAM" id="SSF89837">
    <property type="entry name" value="Doublecortin (DC)"/>
    <property type="match status" value="1"/>
</dbReference>
<gene>
    <name evidence="2" type="ORF">M9Y10_024045</name>
</gene>
<organism evidence="2 3">
    <name type="scientific">Tritrichomonas musculus</name>
    <dbReference type="NCBI Taxonomy" id="1915356"/>
    <lineage>
        <taxon>Eukaryota</taxon>
        <taxon>Metamonada</taxon>
        <taxon>Parabasalia</taxon>
        <taxon>Tritrichomonadida</taxon>
        <taxon>Tritrichomonadidae</taxon>
        <taxon>Tritrichomonas</taxon>
    </lineage>
</organism>
<feature type="region of interest" description="Disordered" evidence="1">
    <location>
        <begin position="96"/>
        <end position="139"/>
    </location>
</feature>
<feature type="region of interest" description="Disordered" evidence="1">
    <location>
        <begin position="1"/>
        <end position="28"/>
    </location>
</feature>
<evidence type="ECO:0000256" key="1">
    <source>
        <dbReference type="SAM" id="MobiDB-lite"/>
    </source>
</evidence>
<sequence length="564" mass="64536">MSTVVSISNQSSPRSIHSPKKSPQKDTRPFVYLYKVDFPDNPPKRIRLPKDMKELLQTATEVLELPRPAHQIFDSNDEPITEFEKILPKAHLYIVMTPPPPPEDDTPDYLSSPRKAPASPYKKLPIMKQPKSSPKPDDYNQQLQIASHPYTVKENLRNSIISLYASLNQDQISHISFADTIQKLSRDTQQFEFENILLSQYIGPTTVIESTPIGQQTTNWVMEKLKGLPVEDCRFLVTGPSQSGKSTLLSIAATLFFQKLQLANQLKSYLMFPLNWLLQQIYIDDVTKLYHMFVDHSVHMLQICRLELIPIIQSISNWLHNVITIPGIPAIPPTLTHYPGFPTKEFGELGKRIHDTWGRDDGFLAFVTEIVNFPNNLAKAFGFVSAIYVLDHFEACAFQLNPPTDKFKDERQPPVFLSEVICKTLNQCPFFIASQNDSEFFNIFSVKDFKQWTTERLITTDEERELVVLQAKVLITKNMCRGCPAYLALYSHVCDLASEVTRRAALKSQFSKLKSVADIARNEMLKQEFLRMCILLGLADTDGNFDENRMNDLMEMEEISIRVR</sequence>
<accession>A0ABR2KWV9</accession>
<name>A0ABR2KWV9_9EUKA</name>
<dbReference type="InterPro" id="IPR036572">
    <property type="entry name" value="Doublecortin_dom_sf"/>
</dbReference>
<protein>
    <submittedName>
        <fullName evidence="2">Uncharacterized protein</fullName>
    </submittedName>
</protein>
<reference evidence="2 3" key="1">
    <citation type="submission" date="2024-04" db="EMBL/GenBank/DDBJ databases">
        <title>Tritrichomonas musculus Genome.</title>
        <authorList>
            <person name="Alves-Ferreira E."/>
            <person name="Grigg M."/>
            <person name="Lorenzi H."/>
            <person name="Galac M."/>
        </authorList>
    </citation>
    <scope>NUCLEOTIDE SEQUENCE [LARGE SCALE GENOMIC DNA]</scope>
    <source>
        <strain evidence="2 3">EAF2021</strain>
    </source>
</reference>